<dbReference type="eggNOG" id="COG0498">
    <property type="taxonomic scope" value="Bacteria"/>
</dbReference>
<accession>E3HZ13</accession>
<keyword evidence="9 15" id="KW-0456">Lyase</keyword>
<feature type="domain" description="Threonine synthase N-terminal" evidence="14">
    <location>
        <begin position="3"/>
        <end position="78"/>
    </location>
</feature>
<evidence type="ECO:0000256" key="3">
    <source>
        <dbReference type="ARBA" id="ARBA00005517"/>
    </source>
</evidence>
<evidence type="ECO:0000256" key="7">
    <source>
        <dbReference type="ARBA" id="ARBA00022697"/>
    </source>
</evidence>
<dbReference type="UniPathway" id="UPA00050">
    <property type="reaction ID" value="UER00065"/>
</dbReference>
<evidence type="ECO:0000313" key="15">
    <source>
        <dbReference type="EMBL" id="ADP70988.1"/>
    </source>
</evidence>
<dbReference type="AlphaFoldDB" id="E3HZ13"/>
<dbReference type="STRING" id="648757.Rvan_1741"/>
<dbReference type="KEGG" id="rva:Rvan_1741"/>
<name>E3HZ13_RHOVT</name>
<feature type="modified residue" description="N6-(pyridoxal phosphate)lysine" evidence="12">
    <location>
        <position position="110"/>
    </location>
</feature>
<dbReference type="EC" id="4.2.3.1" evidence="4 11"/>
<dbReference type="NCBIfam" id="TIGR00260">
    <property type="entry name" value="thrC"/>
    <property type="match status" value="1"/>
</dbReference>
<reference evidence="16" key="1">
    <citation type="journal article" date="2011" name="J. Bacteriol.">
        <title>Genome sequences of eight morphologically diverse alphaproteobacteria.</title>
        <authorList>
            <consortium name="US DOE Joint Genome Institute"/>
            <person name="Brown P.J."/>
            <person name="Kysela D.T."/>
            <person name="Buechlein A."/>
            <person name="Hemmerich C."/>
            <person name="Brun Y.V."/>
        </authorList>
    </citation>
    <scope>NUCLEOTIDE SEQUENCE [LARGE SCALE GENOMIC DNA]</scope>
    <source>
        <strain evidence="16">ATCC 17100 / ATH 3.1.1 / DSM 162 / LMG 4299</strain>
    </source>
</reference>
<organism evidence="15 16">
    <name type="scientific">Rhodomicrobium vannielii (strain ATCC 17100 / DSM 162 / LMG 4299 / NCIMB 10020 / ATH 3.1.1)</name>
    <dbReference type="NCBI Taxonomy" id="648757"/>
    <lineage>
        <taxon>Bacteria</taxon>
        <taxon>Pseudomonadati</taxon>
        <taxon>Pseudomonadota</taxon>
        <taxon>Alphaproteobacteria</taxon>
        <taxon>Hyphomicrobiales</taxon>
        <taxon>Hyphomicrobiaceae</taxon>
        <taxon>Rhodomicrobium</taxon>
    </lineage>
</organism>
<dbReference type="HOGENOM" id="CLU_015170_1_0_5"/>
<dbReference type="Pfam" id="PF14821">
    <property type="entry name" value="Thr_synth_N"/>
    <property type="match status" value="1"/>
</dbReference>
<dbReference type="Gene3D" id="3.40.50.1100">
    <property type="match status" value="2"/>
</dbReference>
<comment type="catalytic activity">
    <reaction evidence="10">
        <text>O-phospho-L-homoserine + H2O = L-threonine + phosphate</text>
        <dbReference type="Rhea" id="RHEA:10840"/>
        <dbReference type="ChEBI" id="CHEBI:15377"/>
        <dbReference type="ChEBI" id="CHEBI:43474"/>
        <dbReference type="ChEBI" id="CHEBI:57590"/>
        <dbReference type="ChEBI" id="CHEBI:57926"/>
        <dbReference type="EC" id="4.2.3.1"/>
    </reaction>
</comment>
<evidence type="ECO:0000259" key="14">
    <source>
        <dbReference type="Pfam" id="PF14821"/>
    </source>
</evidence>
<dbReference type="PANTHER" id="PTHR42690:SF1">
    <property type="entry name" value="THREONINE SYNTHASE-LIKE 2"/>
    <property type="match status" value="1"/>
</dbReference>
<protein>
    <recommendedName>
        <fullName evidence="5 11">Threonine synthase</fullName>
        <ecNumber evidence="4 11">4.2.3.1</ecNumber>
    </recommendedName>
</protein>
<gene>
    <name evidence="15" type="ordered locus">Rvan_1741</name>
</gene>
<evidence type="ECO:0000256" key="10">
    <source>
        <dbReference type="ARBA" id="ARBA00049144"/>
    </source>
</evidence>
<evidence type="ECO:0000256" key="11">
    <source>
        <dbReference type="NCBIfam" id="TIGR00260"/>
    </source>
</evidence>
<dbReference type="OrthoDB" id="9763107at2"/>
<comment type="similarity">
    <text evidence="3">Belongs to the threonine synthase family.</text>
</comment>
<proteinExistence type="inferred from homology"/>
<feature type="domain" description="Tryptophan synthase beta chain-like PALP" evidence="13">
    <location>
        <begin position="90"/>
        <end position="405"/>
    </location>
</feature>
<dbReference type="SUPFAM" id="SSF53686">
    <property type="entry name" value="Tryptophan synthase beta subunit-like PLP-dependent enzymes"/>
    <property type="match status" value="1"/>
</dbReference>
<evidence type="ECO:0000256" key="12">
    <source>
        <dbReference type="PIRSR" id="PIRSR604450-51"/>
    </source>
</evidence>
<keyword evidence="7" id="KW-0791">Threonine biosynthesis</keyword>
<evidence type="ECO:0000259" key="13">
    <source>
        <dbReference type="Pfam" id="PF00291"/>
    </source>
</evidence>
<comment type="cofactor">
    <cofactor evidence="1 12">
        <name>pyridoxal 5'-phosphate</name>
        <dbReference type="ChEBI" id="CHEBI:597326"/>
    </cofactor>
</comment>
<dbReference type="GO" id="GO:0004795">
    <property type="term" value="F:threonine synthase activity"/>
    <property type="evidence" value="ECO:0007669"/>
    <property type="project" value="UniProtKB-UniRule"/>
</dbReference>
<evidence type="ECO:0000256" key="6">
    <source>
        <dbReference type="ARBA" id="ARBA00022605"/>
    </source>
</evidence>
<evidence type="ECO:0000256" key="9">
    <source>
        <dbReference type="ARBA" id="ARBA00023239"/>
    </source>
</evidence>
<dbReference type="PROSITE" id="PS00165">
    <property type="entry name" value="DEHYDRATASE_SER_THR"/>
    <property type="match status" value="1"/>
</dbReference>
<dbReference type="Gene3D" id="3.90.1380.10">
    <property type="entry name" value="Threonine synthase, N-terminal domain"/>
    <property type="match status" value="1"/>
</dbReference>
<dbReference type="Proteomes" id="UP000001399">
    <property type="component" value="Chromosome"/>
</dbReference>
<dbReference type="InterPro" id="IPR029144">
    <property type="entry name" value="Thr_synth_N"/>
</dbReference>
<evidence type="ECO:0000256" key="1">
    <source>
        <dbReference type="ARBA" id="ARBA00001933"/>
    </source>
</evidence>
<keyword evidence="8 12" id="KW-0663">Pyridoxal phosphate</keyword>
<keyword evidence="16" id="KW-1185">Reference proteome</keyword>
<dbReference type="InterPro" id="IPR000634">
    <property type="entry name" value="Ser/Thr_deHydtase_PyrdxlP-BS"/>
</dbReference>
<evidence type="ECO:0000256" key="5">
    <source>
        <dbReference type="ARBA" id="ARBA00018679"/>
    </source>
</evidence>
<dbReference type="GO" id="GO:0009088">
    <property type="term" value="P:threonine biosynthetic process"/>
    <property type="evidence" value="ECO:0007669"/>
    <property type="project" value="UniProtKB-UniRule"/>
</dbReference>
<evidence type="ECO:0000256" key="2">
    <source>
        <dbReference type="ARBA" id="ARBA00004979"/>
    </source>
</evidence>
<evidence type="ECO:0000256" key="8">
    <source>
        <dbReference type="ARBA" id="ARBA00022898"/>
    </source>
</evidence>
<dbReference type="GO" id="GO:0030170">
    <property type="term" value="F:pyridoxal phosphate binding"/>
    <property type="evidence" value="ECO:0007669"/>
    <property type="project" value="InterPro"/>
</dbReference>
<keyword evidence="6" id="KW-0028">Amino-acid biosynthesis</keyword>
<dbReference type="Pfam" id="PF00291">
    <property type="entry name" value="PALP"/>
    <property type="match status" value="1"/>
</dbReference>
<dbReference type="InterPro" id="IPR004450">
    <property type="entry name" value="Thr_synthase-like"/>
</dbReference>
<sequence>MMYVSTRGAAPKADFEEALLAGLAPDGGLYMPETWPQLSSLPASPTGAYAAAAAHVMTPYMGGNPGEAELFALVSDAYERFADPDTAPLKTIGLDLYLLELFHGPTLAFKDFAMQVLSRLMERALKRRGQRTTIVGATSGDTGAAAVEAFRGRDDIELFILYPHGRISDVQRKQMTTATEDNIHAIAIEGTFDDTQAIVKALFGDAEFRTRHALSAINSINWARIVAQTVYYYTAAAKLGTACHPSFSVPTGNFGDIFAGFASSLMGLSMGRLVIATNENDILARTLETGRYEPKGVVPTDSPSMDIQISSNFERLLFEESGRDADLVNRAMADLKAKGHFDLPPATLARIRERFTAWRVTRDEAADATRALFNETGMIIDPHTAVGVVAGKREQERSGGSMVVLSTAHPAKFPEAVTRATGRAADIPERLVERLQGRERLQILPNSAAAVADVIARHAANRPQA</sequence>
<evidence type="ECO:0000313" key="16">
    <source>
        <dbReference type="Proteomes" id="UP000001399"/>
    </source>
</evidence>
<dbReference type="CDD" id="cd01560">
    <property type="entry name" value="Thr-synth_2"/>
    <property type="match status" value="1"/>
</dbReference>
<comment type="pathway">
    <text evidence="2">Amino-acid biosynthesis; L-threonine biosynthesis; L-threonine from L-aspartate: step 5/5.</text>
</comment>
<dbReference type="RefSeq" id="WP_013419384.1">
    <property type="nucleotide sequence ID" value="NC_014664.1"/>
</dbReference>
<dbReference type="EMBL" id="CP002292">
    <property type="protein sequence ID" value="ADP70988.1"/>
    <property type="molecule type" value="Genomic_DNA"/>
</dbReference>
<evidence type="ECO:0000256" key="4">
    <source>
        <dbReference type="ARBA" id="ARBA00013028"/>
    </source>
</evidence>
<dbReference type="InterPro" id="IPR001926">
    <property type="entry name" value="TrpB-like_PALP"/>
</dbReference>
<dbReference type="InterPro" id="IPR036052">
    <property type="entry name" value="TrpB-like_PALP_sf"/>
</dbReference>
<dbReference type="InterPro" id="IPR037158">
    <property type="entry name" value="Thr_synth_N_sf"/>
</dbReference>
<dbReference type="PANTHER" id="PTHR42690">
    <property type="entry name" value="THREONINE SYNTHASE FAMILY MEMBER"/>
    <property type="match status" value="1"/>
</dbReference>
<dbReference type="InterPro" id="IPR051166">
    <property type="entry name" value="Threonine_Synthase"/>
</dbReference>